<dbReference type="Proteomes" id="UP000501802">
    <property type="component" value="Chromosome"/>
</dbReference>
<gene>
    <name evidence="3" type="ORF">G8759_14240</name>
</gene>
<evidence type="ECO:0000259" key="2">
    <source>
        <dbReference type="Pfam" id="PF13751"/>
    </source>
</evidence>
<proteinExistence type="predicted"/>
<dbReference type="Pfam" id="PF05598">
    <property type="entry name" value="DUF772"/>
    <property type="match status" value="1"/>
</dbReference>
<dbReference type="InterPro" id="IPR047629">
    <property type="entry name" value="IS1182_transpos"/>
</dbReference>
<sequence>MVGKRQLSSALGTLPRLGKVVPTTNFYHRLKQDLDLSFLYELVTPYYGKCGHQSIDPVLFFKLMLVEHLENLSSDRALIRHCQLRLDILFFLDQALDQPLPWHSTLSRTRHRLPDKVFEECFQYSLRQCAQANLVDGQIQAIDTAYVEANASLDNLEAKKIANWTLDVNQDATQAAPEKVSFVKANQYVNPKRVARNNRTHQSLTDPQARLATKPGKPFRLFYSASMVVDTAQHVITHIQADAADEKDARHLLTLVDQATVRLRALGLPLRCVLADAGFGSGNNYAGLESRNIEGFVALFGQYTPIREPFTYDPKEDVYRCSYGAVLKNYGLRMMGGYGNYYYFSKVSECKDCPIKVKCCGKKQRKRLVFTMYRNHYERMQKRVSSAKGSRMKKLRSSTVEPVFGSLLNYFGMRRSNARGQSAAHKRMLLAATAYNLKKWLVKKDWPKAVTQVLVLYPDNLFVSFNLGLWKRSGLCNSHGRLLIHAQIIHRNITMNVISVTFWAWD</sequence>
<dbReference type="Pfam" id="PF13751">
    <property type="entry name" value="DDE_Tnp_1_6"/>
    <property type="match status" value="1"/>
</dbReference>
<feature type="domain" description="Transposase InsH N-terminal" evidence="1">
    <location>
        <begin position="17"/>
        <end position="112"/>
    </location>
</feature>
<reference evidence="3 4" key="1">
    <citation type="submission" date="2020-03" db="EMBL/GenBank/DDBJ databases">
        <authorList>
            <person name="Kim M.K."/>
        </authorList>
    </citation>
    <scope>NUCLEOTIDE SEQUENCE [LARGE SCALE GENOMIC DNA]</scope>
    <source>
        <strain evidence="3 4">BT328</strain>
    </source>
</reference>
<dbReference type="AlphaFoldDB" id="A0A6G9AMX7"/>
<dbReference type="RefSeq" id="WP_167209017.1">
    <property type="nucleotide sequence ID" value="NZ_CP050063.1"/>
</dbReference>
<organism evidence="3 4">
    <name type="scientific">Spirosoma aureum</name>
    <dbReference type="NCBI Taxonomy" id="2692134"/>
    <lineage>
        <taxon>Bacteria</taxon>
        <taxon>Pseudomonadati</taxon>
        <taxon>Bacteroidota</taxon>
        <taxon>Cytophagia</taxon>
        <taxon>Cytophagales</taxon>
        <taxon>Cytophagaceae</taxon>
        <taxon>Spirosoma</taxon>
    </lineage>
</organism>
<dbReference type="EMBL" id="CP050063">
    <property type="protein sequence ID" value="QIP13696.1"/>
    <property type="molecule type" value="Genomic_DNA"/>
</dbReference>
<dbReference type="InterPro" id="IPR025668">
    <property type="entry name" value="Tnp_DDE_dom"/>
</dbReference>
<evidence type="ECO:0000313" key="3">
    <source>
        <dbReference type="EMBL" id="QIP13696.1"/>
    </source>
</evidence>
<accession>A0A6G9AMX7</accession>
<feature type="domain" description="Transposase DDE" evidence="2">
    <location>
        <begin position="345"/>
        <end position="439"/>
    </location>
</feature>
<dbReference type="InterPro" id="IPR008490">
    <property type="entry name" value="Transposase_InsH_N"/>
</dbReference>
<keyword evidence="4" id="KW-1185">Reference proteome</keyword>
<dbReference type="PANTHER" id="PTHR33408:SF4">
    <property type="entry name" value="TRANSPOSASE DDE DOMAIN-CONTAINING PROTEIN"/>
    <property type="match status" value="1"/>
</dbReference>
<dbReference type="NCBIfam" id="NF033551">
    <property type="entry name" value="transpos_IS1182"/>
    <property type="match status" value="1"/>
</dbReference>
<dbReference type="KEGG" id="spib:G8759_14240"/>
<name>A0A6G9AMX7_9BACT</name>
<evidence type="ECO:0000313" key="4">
    <source>
        <dbReference type="Proteomes" id="UP000501802"/>
    </source>
</evidence>
<protein>
    <submittedName>
        <fullName evidence="3">IS1182 family transposase</fullName>
    </submittedName>
</protein>
<evidence type="ECO:0000259" key="1">
    <source>
        <dbReference type="Pfam" id="PF05598"/>
    </source>
</evidence>
<dbReference type="PANTHER" id="PTHR33408">
    <property type="entry name" value="TRANSPOSASE"/>
    <property type="match status" value="1"/>
</dbReference>